<dbReference type="EMBL" id="CM037618">
    <property type="protein sequence ID" value="KAH7999168.1"/>
    <property type="molecule type" value="Genomic_DNA"/>
</dbReference>
<reference evidence="1" key="1">
    <citation type="submission" date="2021-08" db="EMBL/GenBank/DDBJ databases">
        <title>The first chromosome-level gecko genome reveals the dynamic sex chromosomes of Neotropical dwarf geckos (Sphaerodactylidae: Sphaerodactylus).</title>
        <authorList>
            <person name="Pinto B.J."/>
            <person name="Keating S.E."/>
            <person name="Gamble T."/>
        </authorList>
    </citation>
    <scope>NUCLEOTIDE SEQUENCE</scope>
    <source>
        <strain evidence="1">TG3544</strain>
    </source>
</reference>
<organism evidence="1 2">
    <name type="scientific">Sphaerodactylus townsendi</name>
    <dbReference type="NCBI Taxonomy" id="933632"/>
    <lineage>
        <taxon>Eukaryota</taxon>
        <taxon>Metazoa</taxon>
        <taxon>Chordata</taxon>
        <taxon>Craniata</taxon>
        <taxon>Vertebrata</taxon>
        <taxon>Euteleostomi</taxon>
        <taxon>Lepidosauria</taxon>
        <taxon>Squamata</taxon>
        <taxon>Bifurcata</taxon>
        <taxon>Gekkota</taxon>
        <taxon>Sphaerodactylidae</taxon>
        <taxon>Sphaerodactylus</taxon>
    </lineage>
</organism>
<evidence type="ECO:0000313" key="2">
    <source>
        <dbReference type="Proteomes" id="UP000827872"/>
    </source>
</evidence>
<gene>
    <name evidence="1" type="ORF">K3G42_005911</name>
</gene>
<comment type="caution">
    <text evidence="1">The sequence shown here is derived from an EMBL/GenBank/DDBJ whole genome shotgun (WGS) entry which is preliminary data.</text>
</comment>
<accession>A0ACB8F1L9</accession>
<protein>
    <submittedName>
        <fullName evidence="1">Uncharacterized protein</fullName>
    </submittedName>
</protein>
<dbReference type="Proteomes" id="UP000827872">
    <property type="component" value="Linkage Group LG05"/>
</dbReference>
<evidence type="ECO:0000313" key="1">
    <source>
        <dbReference type="EMBL" id="KAH7999168.1"/>
    </source>
</evidence>
<name>A0ACB8F1L9_9SAUR</name>
<keyword evidence="2" id="KW-1185">Reference proteome</keyword>
<proteinExistence type="predicted"/>
<sequence length="216" mass="23601">MDEENGAVVLSSVCTRTAGTELHPEKAENSDLHRTKMAARRITQETFDSVVQENISEFGMDPEEAVMEAIQQFESQGVDLSNIVKEAPNPAPENGQEQKHAVLQTLDSLQKAVVDSDSSKVDELLVSFAEQCRQDLAIRYLAGQKGAYPAVLAACRLASEDRCSLLKALDALSALLDGQPDLLDASGQELLLRVLRESRDDAELTFAAVHGIRRHT</sequence>